<comment type="caution">
    <text evidence="9">The sequence shown here is derived from an EMBL/GenBank/DDBJ whole genome shotgun (WGS) entry which is preliminary data.</text>
</comment>
<evidence type="ECO:0000256" key="2">
    <source>
        <dbReference type="ARBA" id="ARBA00005551"/>
    </source>
</evidence>
<evidence type="ECO:0000259" key="8">
    <source>
        <dbReference type="Pfam" id="PF00999"/>
    </source>
</evidence>
<dbReference type="OrthoDB" id="3294398at2"/>
<evidence type="ECO:0000313" key="10">
    <source>
        <dbReference type="Proteomes" id="UP000280726"/>
    </source>
</evidence>
<dbReference type="Pfam" id="PF00999">
    <property type="entry name" value="Na_H_Exchanger"/>
    <property type="match status" value="1"/>
</dbReference>
<evidence type="ECO:0000256" key="5">
    <source>
        <dbReference type="ARBA" id="ARBA00022989"/>
    </source>
</evidence>
<keyword evidence="6 7" id="KW-0472">Membrane</keyword>
<feature type="transmembrane region" description="Helical" evidence="7">
    <location>
        <begin position="179"/>
        <end position="198"/>
    </location>
</feature>
<dbReference type="AlphaFoldDB" id="A0A3N4Z2H4"/>
<dbReference type="PANTHER" id="PTHR42751">
    <property type="entry name" value="SODIUM/HYDROGEN EXCHANGER FAMILY/TRKA DOMAIN PROTEIN"/>
    <property type="match status" value="1"/>
</dbReference>
<evidence type="ECO:0000256" key="7">
    <source>
        <dbReference type="SAM" id="Phobius"/>
    </source>
</evidence>
<accession>A0A3N4Z2H4</accession>
<evidence type="ECO:0000313" key="9">
    <source>
        <dbReference type="EMBL" id="RPF26713.1"/>
    </source>
</evidence>
<dbReference type="RefSeq" id="WP_123915688.1">
    <property type="nucleotide sequence ID" value="NZ_RKRA01000001.1"/>
</dbReference>
<feature type="transmembrane region" description="Helical" evidence="7">
    <location>
        <begin position="354"/>
        <end position="373"/>
    </location>
</feature>
<feature type="transmembrane region" description="Helical" evidence="7">
    <location>
        <begin position="117"/>
        <end position="138"/>
    </location>
</feature>
<organism evidence="9 10">
    <name type="scientific">Georgenia muralis</name>
    <dbReference type="NCBI Taxonomy" id="154117"/>
    <lineage>
        <taxon>Bacteria</taxon>
        <taxon>Bacillati</taxon>
        <taxon>Actinomycetota</taxon>
        <taxon>Actinomycetes</taxon>
        <taxon>Micrococcales</taxon>
        <taxon>Bogoriellaceae</taxon>
        <taxon>Georgenia</taxon>
    </lineage>
</organism>
<keyword evidence="10" id="KW-1185">Reference proteome</keyword>
<dbReference type="GO" id="GO:0016020">
    <property type="term" value="C:membrane"/>
    <property type="evidence" value="ECO:0007669"/>
    <property type="project" value="UniProtKB-SubCell"/>
</dbReference>
<evidence type="ECO:0000256" key="3">
    <source>
        <dbReference type="ARBA" id="ARBA00022448"/>
    </source>
</evidence>
<dbReference type="InterPro" id="IPR006153">
    <property type="entry name" value="Cation/H_exchanger_TM"/>
</dbReference>
<name>A0A3N4Z2H4_9MICO</name>
<feature type="transmembrane region" description="Helical" evidence="7">
    <location>
        <begin position="326"/>
        <end position="348"/>
    </location>
</feature>
<feature type="transmembrane region" description="Helical" evidence="7">
    <location>
        <begin position="150"/>
        <end position="173"/>
    </location>
</feature>
<protein>
    <submittedName>
        <fullName evidence="9">Potassium/proton antiporter membrane subunit (CPA2 family)</fullName>
    </submittedName>
</protein>
<keyword evidence="5 7" id="KW-1133">Transmembrane helix</keyword>
<gene>
    <name evidence="9" type="ORF">EDD32_1163</name>
</gene>
<keyword evidence="4 7" id="KW-0812">Transmembrane</keyword>
<feature type="transmembrane region" description="Helical" evidence="7">
    <location>
        <begin position="6"/>
        <end position="24"/>
    </location>
</feature>
<keyword evidence="3" id="KW-0813">Transport</keyword>
<reference evidence="9 10" key="1">
    <citation type="submission" date="2018-11" db="EMBL/GenBank/DDBJ databases">
        <title>Sequencing the genomes of 1000 actinobacteria strains.</title>
        <authorList>
            <person name="Klenk H.-P."/>
        </authorList>
    </citation>
    <scope>NUCLEOTIDE SEQUENCE [LARGE SCALE GENOMIC DNA]</scope>
    <source>
        <strain evidence="9 10">DSM 14418</strain>
    </source>
</reference>
<proteinExistence type="inferred from homology"/>
<dbReference type="GO" id="GO:1902600">
    <property type="term" value="P:proton transmembrane transport"/>
    <property type="evidence" value="ECO:0007669"/>
    <property type="project" value="InterPro"/>
</dbReference>
<feature type="domain" description="Cation/H+ exchanger transmembrane" evidence="8">
    <location>
        <begin position="18"/>
        <end position="368"/>
    </location>
</feature>
<dbReference type="Proteomes" id="UP000280726">
    <property type="component" value="Unassembled WGS sequence"/>
</dbReference>
<feature type="transmembrane region" description="Helical" evidence="7">
    <location>
        <begin position="269"/>
        <end position="288"/>
    </location>
</feature>
<dbReference type="EMBL" id="RKRA01000001">
    <property type="protein sequence ID" value="RPF26713.1"/>
    <property type="molecule type" value="Genomic_DNA"/>
</dbReference>
<comment type="similarity">
    <text evidence="2">Belongs to the monovalent cation:proton antiporter 2 (CPA2) transporter (TC 2.A.37) family.</text>
</comment>
<dbReference type="PANTHER" id="PTHR42751:SF6">
    <property type="entry name" value="CONSERVED INTEGRAL MEMBRANE TRANSPORT PROTEIN-RELATED"/>
    <property type="match status" value="1"/>
</dbReference>
<dbReference type="InterPro" id="IPR038770">
    <property type="entry name" value="Na+/solute_symporter_sf"/>
</dbReference>
<dbReference type="GO" id="GO:0015297">
    <property type="term" value="F:antiporter activity"/>
    <property type="evidence" value="ECO:0007669"/>
    <property type="project" value="InterPro"/>
</dbReference>
<evidence type="ECO:0000256" key="6">
    <source>
        <dbReference type="ARBA" id="ARBA00023136"/>
    </source>
</evidence>
<evidence type="ECO:0000256" key="4">
    <source>
        <dbReference type="ARBA" id="ARBA00022692"/>
    </source>
</evidence>
<dbReference type="Gene3D" id="1.20.1530.20">
    <property type="match status" value="1"/>
</dbReference>
<evidence type="ECO:0000256" key="1">
    <source>
        <dbReference type="ARBA" id="ARBA00004141"/>
    </source>
</evidence>
<comment type="subcellular location">
    <subcellularLocation>
        <location evidence="1">Membrane</location>
        <topology evidence="1">Multi-pass membrane protein</topology>
    </subcellularLocation>
</comment>
<sequence>MDELARLLVELGALFAGLSVLGLLARSVGLSPIPFYLLAGLAFGDGGLVPLNAAEPFVDVGAEIGVVLLLLTLGLEFSAPELIGSLRRHSSSGLTDLLLNFPPGLVAGLLLGLPWPAAVALGGVTWISSSGIVARLLTDLDRLGNRETPAVLSVLVIEDIAMALFLPVLVVILAGGGPLQALVGVLLALGAVLLVLLAAHRGGHRVGRLLAHDDDELVLLRLMGLTLLVAGFAQGLGASAGVGAFLVGLAVPTSFADRARRLLSPLRDLFASIFFVAFGLSTDPAALWPVLPAAFALAAVTTGTKMGTGWFAAARDGVRRRGRLRAGAALVPRGEFSVVIAGLAVPLAPAIGPVAAAYVLVLAVVGPLLARFVEPVAERLRIVAPLPVPAGAGRVPPRR</sequence>